<sequence length="303" mass="32888">MLDTQTTNTTTTTTATATTMASSDNTLVFYDIILDPAAYPNGPNPWKTRFALNFSKVPYRTAWTPLNAIRSTRDSLNLAVSRKHQDGSDFPTLPAIRDPRPGGGEAVVGDSFDIARHLQDTYLASAPTSAQLFPASGDAAAAAGIVALHRAFNVLVDQVFSDHGAALAGFYMRFDPRTAAADKAAMMARMPGELKNLDWEDLRVAEGSEQREGMLRGFEAALDAKLAPCFPGGDGPFMGGRAGPMYADFIVGGWLQFMRGCLPDPEWDALRNRWSGGRWGKLFDALQQWNAVDGREGVAPRRP</sequence>
<dbReference type="VEuPathDB" id="FungiDB:GGTG_12405"/>
<evidence type="ECO:0000259" key="2">
    <source>
        <dbReference type="Pfam" id="PF22041"/>
    </source>
</evidence>
<gene>
    <name evidence="4" type="primary">20352863</name>
    <name evidence="3" type="ORF">GGTG_12405</name>
</gene>
<dbReference type="GeneID" id="20352863"/>
<proteinExistence type="predicted"/>
<keyword evidence="5" id="KW-1185">Reference proteome</keyword>
<dbReference type="Gene3D" id="1.20.1050.10">
    <property type="match status" value="1"/>
</dbReference>
<evidence type="ECO:0000313" key="4">
    <source>
        <dbReference type="EnsemblFungi" id="EJT70232"/>
    </source>
</evidence>
<name>J3PFY0_GAET3</name>
<reference evidence="4" key="4">
    <citation type="journal article" date="2015" name="G3 (Bethesda)">
        <title>Genome sequences of three phytopathogenic species of the Magnaporthaceae family of fungi.</title>
        <authorList>
            <person name="Okagaki L.H."/>
            <person name="Nunes C.C."/>
            <person name="Sailsbery J."/>
            <person name="Clay B."/>
            <person name="Brown D."/>
            <person name="John T."/>
            <person name="Oh Y."/>
            <person name="Young N."/>
            <person name="Fitzgerald M."/>
            <person name="Haas B.J."/>
            <person name="Zeng Q."/>
            <person name="Young S."/>
            <person name="Adiconis X."/>
            <person name="Fan L."/>
            <person name="Levin J.Z."/>
            <person name="Mitchell T.K."/>
            <person name="Okubara P.A."/>
            <person name="Farman M.L."/>
            <person name="Kohn L.M."/>
            <person name="Birren B."/>
            <person name="Ma L.-J."/>
            <person name="Dean R.A."/>
        </authorList>
    </citation>
    <scope>NUCLEOTIDE SEQUENCE</scope>
    <source>
        <strain evidence="4">R3-111a-1</strain>
    </source>
</reference>
<dbReference type="EnsemblFungi" id="EJT70232">
    <property type="protein sequence ID" value="EJT70232"/>
    <property type="gene ID" value="GGTG_12405"/>
</dbReference>
<dbReference type="eggNOG" id="ENOG502QQN3">
    <property type="taxonomic scope" value="Eukaryota"/>
</dbReference>
<reference evidence="3" key="3">
    <citation type="submission" date="2010-09" db="EMBL/GenBank/DDBJ databases">
        <title>Annotation of Gaeumannomyces graminis var. tritici R3-111a-1.</title>
        <authorList>
            <consortium name="The Broad Institute Genome Sequencing Platform"/>
            <person name="Ma L.-J."/>
            <person name="Dead R."/>
            <person name="Young S.K."/>
            <person name="Zeng Q."/>
            <person name="Gargeya S."/>
            <person name="Fitzgerald M."/>
            <person name="Haas B."/>
            <person name="Abouelleil A."/>
            <person name="Alvarado L."/>
            <person name="Arachchi H.M."/>
            <person name="Berlin A."/>
            <person name="Brown A."/>
            <person name="Chapman S.B."/>
            <person name="Chen Z."/>
            <person name="Dunbar C."/>
            <person name="Freedman E."/>
            <person name="Gearin G."/>
            <person name="Gellesch M."/>
            <person name="Goldberg J."/>
            <person name="Griggs A."/>
            <person name="Gujja S."/>
            <person name="Heiman D."/>
            <person name="Howarth C."/>
            <person name="Larson L."/>
            <person name="Lui A."/>
            <person name="MacDonald P.J.P."/>
            <person name="Mehta T."/>
            <person name="Montmayeur A."/>
            <person name="Murphy C."/>
            <person name="Neiman D."/>
            <person name="Pearson M."/>
            <person name="Priest M."/>
            <person name="Roberts A."/>
            <person name="Saif S."/>
            <person name="Shea T."/>
            <person name="Shenoy N."/>
            <person name="Sisk P."/>
            <person name="Stolte C."/>
            <person name="Sykes S."/>
            <person name="Yandava C."/>
            <person name="Wortman J."/>
            <person name="Nusbaum C."/>
            <person name="Birren B."/>
        </authorList>
    </citation>
    <scope>NUCLEOTIDE SEQUENCE</scope>
    <source>
        <strain evidence="3">R3-111a-1</strain>
    </source>
</reference>
<dbReference type="HOGENOM" id="CLU_011226_4_1_1"/>
<dbReference type="InterPro" id="IPR054416">
    <property type="entry name" value="GST_UstS-like_C"/>
</dbReference>
<dbReference type="Proteomes" id="UP000006039">
    <property type="component" value="Unassembled WGS sequence"/>
</dbReference>
<feature type="domain" description="GST N-terminal" evidence="1">
    <location>
        <begin position="43"/>
        <end position="120"/>
    </location>
</feature>
<dbReference type="STRING" id="644352.J3PFY0"/>
<dbReference type="OrthoDB" id="4951845at2759"/>
<feature type="domain" description="Glutathione S-transferase UstS-like C-terminal" evidence="2">
    <location>
        <begin position="205"/>
        <end position="289"/>
    </location>
</feature>
<evidence type="ECO:0008006" key="6">
    <source>
        <dbReference type="Google" id="ProtNLM"/>
    </source>
</evidence>
<dbReference type="Pfam" id="PF22041">
    <property type="entry name" value="GST_C_7"/>
    <property type="match status" value="1"/>
</dbReference>
<organism evidence="3">
    <name type="scientific">Gaeumannomyces tritici (strain R3-111a-1)</name>
    <name type="common">Wheat and barley take-all root rot fungus</name>
    <name type="synonym">Gaeumannomyces graminis var. tritici</name>
    <dbReference type="NCBI Taxonomy" id="644352"/>
    <lineage>
        <taxon>Eukaryota</taxon>
        <taxon>Fungi</taxon>
        <taxon>Dikarya</taxon>
        <taxon>Ascomycota</taxon>
        <taxon>Pezizomycotina</taxon>
        <taxon>Sordariomycetes</taxon>
        <taxon>Sordariomycetidae</taxon>
        <taxon>Magnaporthales</taxon>
        <taxon>Magnaporthaceae</taxon>
        <taxon>Gaeumannomyces</taxon>
    </lineage>
</organism>
<dbReference type="EMBL" id="GL385402">
    <property type="protein sequence ID" value="EJT70232.1"/>
    <property type="molecule type" value="Genomic_DNA"/>
</dbReference>
<evidence type="ECO:0000259" key="1">
    <source>
        <dbReference type="Pfam" id="PF13409"/>
    </source>
</evidence>
<dbReference type="Pfam" id="PF13409">
    <property type="entry name" value="GST_N_2"/>
    <property type="match status" value="1"/>
</dbReference>
<dbReference type="Gene3D" id="3.40.30.10">
    <property type="entry name" value="Glutaredoxin"/>
    <property type="match status" value="1"/>
</dbReference>
<reference evidence="4" key="5">
    <citation type="submission" date="2018-04" db="UniProtKB">
        <authorList>
            <consortium name="EnsemblFungi"/>
        </authorList>
    </citation>
    <scope>IDENTIFICATION</scope>
    <source>
        <strain evidence="4">R3-111a-1</strain>
    </source>
</reference>
<dbReference type="InterPro" id="IPR004045">
    <property type="entry name" value="Glutathione_S-Trfase_N"/>
</dbReference>
<accession>J3PFY0</accession>
<reference evidence="3" key="2">
    <citation type="submission" date="2010-07" db="EMBL/GenBank/DDBJ databases">
        <authorList>
            <consortium name="The Broad Institute Genome Sequencing Platform"/>
            <consortium name="Broad Institute Genome Sequencing Center for Infectious Disease"/>
            <person name="Ma L.-J."/>
            <person name="Dead R."/>
            <person name="Young S."/>
            <person name="Zeng Q."/>
            <person name="Koehrsen M."/>
            <person name="Alvarado L."/>
            <person name="Berlin A."/>
            <person name="Chapman S.B."/>
            <person name="Chen Z."/>
            <person name="Freedman E."/>
            <person name="Gellesch M."/>
            <person name="Goldberg J."/>
            <person name="Griggs A."/>
            <person name="Gujja S."/>
            <person name="Heilman E.R."/>
            <person name="Heiman D."/>
            <person name="Hepburn T."/>
            <person name="Howarth C."/>
            <person name="Jen D."/>
            <person name="Larson L."/>
            <person name="Mehta T."/>
            <person name="Neiman D."/>
            <person name="Pearson M."/>
            <person name="Roberts A."/>
            <person name="Saif S."/>
            <person name="Shea T."/>
            <person name="Shenoy N."/>
            <person name="Sisk P."/>
            <person name="Stolte C."/>
            <person name="Sykes S."/>
            <person name="Walk T."/>
            <person name="White J."/>
            <person name="Yandava C."/>
            <person name="Haas B."/>
            <person name="Nusbaum C."/>
            <person name="Birren B."/>
        </authorList>
    </citation>
    <scope>NUCLEOTIDE SEQUENCE</scope>
    <source>
        <strain evidence="3">R3-111a-1</strain>
    </source>
</reference>
<evidence type="ECO:0000313" key="5">
    <source>
        <dbReference type="Proteomes" id="UP000006039"/>
    </source>
</evidence>
<protein>
    <recommendedName>
        <fullName evidence="6">GST N-terminal domain-containing protein</fullName>
    </recommendedName>
</protein>
<reference evidence="5" key="1">
    <citation type="submission" date="2010-07" db="EMBL/GenBank/DDBJ databases">
        <title>The genome sequence of Gaeumannomyces graminis var. tritici strain R3-111a-1.</title>
        <authorList>
            <consortium name="The Broad Institute Genome Sequencing Platform"/>
            <person name="Ma L.-J."/>
            <person name="Dead R."/>
            <person name="Young S."/>
            <person name="Zeng Q."/>
            <person name="Koehrsen M."/>
            <person name="Alvarado L."/>
            <person name="Berlin A."/>
            <person name="Chapman S.B."/>
            <person name="Chen Z."/>
            <person name="Freedman E."/>
            <person name="Gellesch M."/>
            <person name="Goldberg J."/>
            <person name="Griggs A."/>
            <person name="Gujja S."/>
            <person name="Heilman E.R."/>
            <person name="Heiman D."/>
            <person name="Hepburn T."/>
            <person name="Howarth C."/>
            <person name="Jen D."/>
            <person name="Larson L."/>
            <person name="Mehta T."/>
            <person name="Neiman D."/>
            <person name="Pearson M."/>
            <person name="Roberts A."/>
            <person name="Saif S."/>
            <person name="Shea T."/>
            <person name="Shenoy N."/>
            <person name="Sisk P."/>
            <person name="Stolte C."/>
            <person name="Sykes S."/>
            <person name="Walk T."/>
            <person name="White J."/>
            <person name="Yandava C."/>
            <person name="Haas B."/>
            <person name="Nusbaum C."/>
            <person name="Birren B."/>
        </authorList>
    </citation>
    <scope>NUCLEOTIDE SEQUENCE [LARGE SCALE GENOMIC DNA]</scope>
    <source>
        <strain evidence="5">R3-111a-1</strain>
    </source>
</reference>
<dbReference type="RefSeq" id="XP_009228566.1">
    <property type="nucleotide sequence ID" value="XM_009230302.1"/>
</dbReference>
<evidence type="ECO:0000313" key="3">
    <source>
        <dbReference type="EMBL" id="EJT70232.1"/>
    </source>
</evidence>
<dbReference type="AlphaFoldDB" id="J3PFY0"/>